<evidence type="ECO:0008006" key="8">
    <source>
        <dbReference type="Google" id="ProtNLM"/>
    </source>
</evidence>
<dbReference type="GO" id="GO:0008270">
    <property type="term" value="F:zinc ion binding"/>
    <property type="evidence" value="ECO:0007669"/>
    <property type="project" value="UniProtKB-KW"/>
</dbReference>
<keyword evidence="2" id="KW-0863">Zinc-finger</keyword>
<evidence type="ECO:0000259" key="4">
    <source>
        <dbReference type="Pfam" id="PF04500"/>
    </source>
</evidence>
<evidence type="ECO:0000256" key="2">
    <source>
        <dbReference type="ARBA" id="ARBA00022771"/>
    </source>
</evidence>
<dbReference type="InterPro" id="IPR041588">
    <property type="entry name" value="Integrase_H2C2"/>
</dbReference>
<dbReference type="Proteomes" id="UP000838878">
    <property type="component" value="Chromosome 4"/>
</dbReference>
<dbReference type="Pfam" id="PF04500">
    <property type="entry name" value="FLYWCH"/>
    <property type="match status" value="1"/>
</dbReference>
<keyword evidence="7" id="KW-1185">Reference proteome</keyword>
<proteinExistence type="predicted"/>
<feature type="domain" description="Integrase zinc-binding" evidence="5">
    <location>
        <begin position="328"/>
        <end position="382"/>
    </location>
</feature>
<dbReference type="InterPro" id="IPR007588">
    <property type="entry name" value="Znf_FLYWCH"/>
</dbReference>
<keyword evidence="1" id="KW-0479">Metal-binding</keyword>
<evidence type="ECO:0000259" key="5">
    <source>
        <dbReference type="Pfam" id="PF17921"/>
    </source>
</evidence>
<evidence type="ECO:0000256" key="3">
    <source>
        <dbReference type="ARBA" id="ARBA00022833"/>
    </source>
</evidence>
<dbReference type="AlphaFoldDB" id="A0A8J9US45"/>
<organism evidence="6 7">
    <name type="scientific">Brenthis ino</name>
    <name type="common">lesser marbled fritillary</name>
    <dbReference type="NCBI Taxonomy" id="405034"/>
    <lineage>
        <taxon>Eukaryota</taxon>
        <taxon>Metazoa</taxon>
        <taxon>Ecdysozoa</taxon>
        <taxon>Arthropoda</taxon>
        <taxon>Hexapoda</taxon>
        <taxon>Insecta</taxon>
        <taxon>Pterygota</taxon>
        <taxon>Neoptera</taxon>
        <taxon>Endopterygota</taxon>
        <taxon>Lepidoptera</taxon>
        <taxon>Glossata</taxon>
        <taxon>Ditrysia</taxon>
        <taxon>Papilionoidea</taxon>
        <taxon>Nymphalidae</taxon>
        <taxon>Heliconiinae</taxon>
        <taxon>Argynnini</taxon>
        <taxon>Brenthis</taxon>
    </lineage>
</organism>
<dbReference type="EMBL" id="OV170224">
    <property type="protein sequence ID" value="CAH0723934.1"/>
    <property type="molecule type" value="Genomic_DNA"/>
</dbReference>
<keyword evidence="3" id="KW-0862">Zinc</keyword>
<reference evidence="6" key="1">
    <citation type="submission" date="2021-12" db="EMBL/GenBank/DDBJ databases">
        <authorList>
            <person name="Martin H S."/>
        </authorList>
    </citation>
    <scope>NUCLEOTIDE SEQUENCE</scope>
</reference>
<feature type="non-terminal residue" evidence="6">
    <location>
        <position position="411"/>
    </location>
</feature>
<evidence type="ECO:0000256" key="1">
    <source>
        <dbReference type="ARBA" id="ARBA00022723"/>
    </source>
</evidence>
<dbReference type="Pfam" id="PF17921">
    <property type="entry name" value="Integrase_H2C2"/>
    <property type="match status" value="1"/>
</dbReference>
<evidence type="ECO:0000313" key="6">
    <source>
        <dbReference type="EMBL" id="CAH0723934.1"/>
    </source>
</evidence>
<dbReference type="Gene3D" id="1.10.340.70">
    <property type="match status" value="1"/>
</dbReference>
<sequence length="411" mass="47498">MVTGKKFQLYNGYTFGSGKELKSSLRRYGCTSNCGVYLYMTLDGKLAKPMSMHKHLPPTLYLLSDALVNPWSVYNLKNDGNKIPKVQFVEEIIKAFTKKDLANDTGTFLWTKRGGKHPLLLLAGFTYSYQKQNADGRVSWYCSRRLKGCRASAISVGTAAYAYKPHDHPPPRLPGVSDVAPVNNAMLYNGENYTLKELFEKNLIEYDFKHQGSPHKPWVQEKIDEVIKELKMAKNSGQKHGENYTLKELFEKNLIEYDFQHQGSPHKPWVQEKIDEVIKELKMAKNSGQKHNPRYYYWMKKYDVMSTANEDYLIYKRSSPKDPIVLIVPREKYFDVLLETHKSLKHGGRDKMVHSLKKKYYIPIKAVEIFIALCPMCTRKKERGQSANKTLLQFEASFVNINQIRQVTKSK</sequence>
<dbReference type="OrthoDB" id="2499658at2759"/>
<feature type="domain" description="FLYWCH-type" evidence="4">
    <location>
        <begin position="115"/>
        <end position="168"/>
    </location>
</feature>
<dbReference type="Gene3D" id="2.20.25.240">
    <property type="match status" value="1"/>
</dbReference>
<accession>A0A8J9US45</accession>
<evidence type="ECO:0000313" key="7">
    <source>
        <dbReference type="Proteomes" id="UP000838878"/>
    </source>
</evidence>
<name>A0A8J9US45_9NEOP</name>
<gene>
    <name evidence="6" type="ORF">BINO364_LOCUS9701</name>
</gene>
<protein>
    <recommendedName>
        <fullName evidence="8">Integrase zinc-binding domain-containing protein</fullName>
    </recommendedName>
</protein>